<feature type="compositionally biased region" description="Basic and acidic residues" evidence="10">
    <location>
        <begin position="695"/>
        <end position="706"/>
    </location>
</feature>
<dbReference type="GO" id="GO:0005509">
    <property type="term" value="F:calcium ion binding"/>
    <property type="evidence" value="ECO:0007669"/>
    <property type="project" value="InterPro"/>
</dbReference>
<keyword evidence="13" id="KW-1185">Reference proteome</keyword>
<feature type="active site" description="Proton donor" evidence="6">
    <location>
        <position position="635"/>
    </location>
</feature>
<evidence type="ECO:0000256" key="1">
    <source>
        <dbReference type="ARBA" id="ARBA00001913"/>
    </source>
</evidence>
<feature type="active site" description="Proton donor" evidence="6">
    <location>
        <position position="275"/>
    </location>
</feature>
<keyword evidence="9" id="KW-0326">Glycosidase</keyword>
<dbReference type="InterPro" id="IPR036026">
    <property type="entry name" value="Seven-hairpin_glycosidases"/>
</dbReference>
<dbReference type="GO" id="GO:0004571">
    <property type="term" value="F:mannosyl-oligosaccharide 1,2-alpha-mannosidase activity"/>
    <property type="evidence" value="ECO:0007669"/>
    <property type="project" value="InterPro"/>
</dbReference>
<feature type="binding site" evidence="7">
    <location>
        <position position="929"/>
    </location>
    <ligand>
        <name>Ca(2+)</name>
        <dbReference type="ChEBI" id="CHEBI:29108"/>
    </ligand>
</feature>
<feature type="region of interest" description="Disordered" evidence="10">
    <location>
        <begin position="33"/>
        <end position="141"/>
    </location>
</feature>
<proteinExistence type="inferred from homology"/>
<dbReference type="EC" id="3.2.1.-" evidence="9"/>
<dbReference type="EMBL" id="NJET01000212">
    <property type="protein sequence ID" value="PHH59368.1"/>
    <property type="molecule type" value="Genomic_DNA"/>
</dbReference>
<feature type="compositionally biased region" description="Pro residues" evidence="10">
    <location>
        <begin position="39"/>
        <end position="53"/>
    </location>
</feature>
<evidence type="ECO:0000313" key="13">
    <source>
        <dbReference type="Proteomes" id="UP000226192"/>
    </source>
</evidence>
<name>A0A2C5XE67_9HYPO</name>
<feature type="compositionally biased region" description="Basic and acidic residues" evidence="10">
    <location>
        <begin position="737"/>
        <end position="779"/>
    </location>
</feature>
<keyword evidence="5 8" id="KW-1015">Disulfide bond</keyword>
<keyword evidence="4 9" id="KW-0378">Hydrolase</keyword>
<comment type="similarity">
    <text evidence="3 9">Belongs to the glycosyl hydrolase 47 family.</text>
</comment>
<evidence type="ECO:0000256" key="10">
    <source>
        <dbReference type="SAM" id="MobiDB-lite"/>
    </source>
</evidence>
<keyword evidence="7" id="KW-0106">Calcium</keyword>
<protein>
    <recommendedName>
        <fullName evidence="9">alpha-1,2-Mannosidase</fullName>
        <ecNumber evidence="9">3.2.1.-</ecNumber>
    </recommendedName>
</protein>
<dbReference type="InterPro" id="IPR001382">
    <property type="entry name" value="Glyco_hydro_47"/>
</dbReference>
<organism evidence="12 13">
    <name type="scientific">Ophiocordyceps australis</name>
    <dbReference type="NCBI Taxonomy" id="1399860"/>
    <lineage>
        <taxon>Eukaryota</taxon>
        <taxon>Fungi</taxon>
        <taxon>Dikarya</taxon>
        <taxon>Ascomycota</taxon>
        <taxon>Pezizomycotina</taxon>
        <taxon>Sordariomycetes</taxon>
        <taxon>Hypocreomycetidae</taxon>
        <taxon>Hypocreales</taxon>
        <taxon>Ophiocordycipitaceae</taxon>
        <taxon>Ophiocordyceps</taxon>
    </lineage>
</organism>
<dbReference type="GO" id="GO:0005975">
    <property type="term" value="P:carbohydrate metabolic process"/>
    <property type="evidence" value="ECO:0007669"/>
    <property type="project" value="InterPro"/>
</dbReference>
<comment type="cofactor">
    <cofactor evidence="1 7">
        <name>Ca(2+)</name>
        <dbReference type="ChEBI" id="CHEBI:29108"/>
    </cofactor>
</comment>
<dbReference type="Gene3D" id="1.50.10.10">
    <property type="match status" value="3"/>
</dbReference>
<dbReference type="PANTHER" id="PTHR11742">
    <property type="entry name" value="MANNOSYL-OLIGOSACCHARIDE ALPHA-1,2-MANNOSIDASE-RELATED"/>
    <property type="match status" value="1"/>
</dbReference>
<feature type="signal peptide" evidence="11">
    <location>
        <begin position="1"/>
        <end position="26"/>
    </location>
</feature>
<feature type="region of interest" description="Disordered" evidence="10">
    <location>
        <begin position="407"/>
        <end position="487"/>
    </location>
</feature>
<keyword evidence="11" id="KW-0732">Signal</keyword>
<dbReference type="SUPFAM" id="SSF48225">
    <property type="entry name" value="Seven-hairpin glycosidases"/>
    <property type="match status" value="1"/>
</dbReference>
<dbReference type="InterPro" id="IPR050749">
    <property type="entry name" value="Glycosyl_Hydrolase_47"/>
</dbReference>
<evidence type="ECO:0000256" key="2">
    <source>
        <dbReference type="ARBA" id="ARBA00004922"/>
    </source>
</evidence>
<comment type="caution">
    <text evidence="12">The sequence shown here is derived from an EMBL/GenBank/DDBJ whole genome shotgun (WGS) entry which is preliminary data.</text>
</comment>
<evidence type="ECO:0000256" key="11">
    <source>
        <dbReference type="SAM" id="SignalP"/>
    </source>
</evidence>
<evidence type="ECO:0000256" key="4">
    <source>
        <dbReference type="ARBA" id="ARBA00022801"/>
    </source>
</evidence>
<reference evidence="12 13" key="1">
    <citation type="submission" date="2017-06" db="EMBL/GenBank/DDBJ databases">
        <title>Ant-infecting Ophiocordyceps genomes reveal a high diversity of potential behavioral manipulation genes and a possible major role for enterotoxins.</title>
        <authorList>
            <person name="De Bekker C."/>
            <person name="Evans H.C."/>
            <person name="Brachmann A."/>
            <person name="Hughes D.P."/>
        </authorList>
    </citation>
    <scope>NUCLEOTIDE SEQUENCE [LARGE SCALE GENOMIC DNA]</scope>
    <source>
        <strain evidence="12 13">Map64</strain>
    </source>
</reference>
<comment type="pathway">
    <text evidence="2">Protein modification; protein glycosylation.</text>
</comment>
<accession>A0A2C5XE67</accession>
<dbReference type="PANTHER" id="PTHR11742:SF103">
    <property type="entry name" value="ENDOPLASMIC RETICULUM MANNOSIDASE MNL2-RELATED"/>
    <property type="match status" value="1"/>
</dbReference>
<dbReference type="STRING" id="1399860.A0A2C5XE67"/>
<evidence type="ECO:0000256" key="6">
    <source>
        <dbReference type="PIRSR" id="PIRSR601382-1"/>
    </source>
</evidence>
<feature type="compositionally biased region" description="Basic and acidic residues" evidence="10">
    <location>
        <begin position="85"/>
        <end position="106"/>
    </location>
</feature>
<evidence type="ECO:0000313" key="12">
    <source>
        <dbReference type="EMBL" id="PHH59368.1"/>
    </source>
</evidence>
<feature type="region of interest" description="Disordered" evidence="10">
    <location>
        <begin position="680"/>
        <end position="820"/>
    </location>
</feature>
<dbReference type="Proteomes" id="UP000226192">
    <property type="component" value="Unassembled WGS sequence"/>
</dbReference>
<evidence type="ECO:0000256" key="5">
    <source>
        <dbReference type="ARBA" id="ARBA00023157"/>
    </source>
</evidence>
<feature type="chain" id="PRO_5012632204" description="alpha-1,2-Mannosidase" evidence="11">
    <location>
        <begin position="27"/>
        <end position="937"/>
    </location>
</feature>
<feature type="compositionally biased region" description="Basic and acidic residues" evidence="10">
    <location>
        <begin position="458"/>
        <end position="472"/>
    </location>
</feature>
<dbReference type="GO" id="GO:0016020">
    <property type="term" value="C:membrane"/>
    <property type="evidence" value="ECO:0007669"/>
    <property type="project" value="InterPro"/>
</dbReference>
<evidence type="ECO:0000256" key="7">
    <source>
        <dbReference type="PIRSR" id="PIRSR601382-2"/>
    </source>
</evidence>
<feature type="active site" evidence="6">
    <location>
        <position position="518"/>
    </location>
</feature>
<dbReference type="UniPathway" id="UPA00378"/>
<evidence type="ECO:0000256" key="8">
    <source>
        <dbReference type="PIRSR" id="PIRSR601382-3"/>
    </source>
</evidence>
<dbReference type="InterPro" id="IPR012341">
    <property type="entry name" value="6hp_glycosidase-like_sf"/>
</dbReference>
<sequence length="937" mass="104613">MPRRRYRLLTVCSVFVVFLLYRMVHSSWDIDRQPVNVQRPPPPVPQPAPPAKPAPAKTDHESANGQRKPLSGDASRLKHVGQEATNHDGHQDAKTPSKEPSGKLDGKQGATWHGSDAAINNDDIHWKTPPKGSTGKASPNEDQVHWRKPIEHFPVPTESIIALPTASPQKLPQIQYSFRPETKQAKAKRLDRQKRVKAELERSWASYRKRAWMHDELMPVSGKYRDPFCGWAATLVDTLDTLWIAGMKDAFDEAAEAVKDIDFTYTERHAIPVFETTIRYLGGLLAAFDVSGGAQGKYSFLLDKAVELAEILLGAFDTPNRMPLLYYQWKPEHASQPRRAGRVGFAELASLSVEFTRLAQLTAQDKYYDAIDRITNALVALQKEGTLISGLFPDALDATGCNRTAETVSESLSPAAKDQVEAQEPLGEPVGFTGASKGLDSVLDMNRRKQRPTSHQDPVQRRSLESVKESEARAGGGSNKQKGPYGADGKISEWDCVPQGLVPGGFGYQRFHLGGAQDSAYEYFAKQYLLLGGREPKYQKLYQDAVEATNEWLLFRPMLTGDWDVMFPAKVSTMGDPAKDLDPEYEVTHLTCFIGGMYGLGGKIFGRDQDVELAKKLTDGCVWAYQTTPSGIMPEYSRVVPCPTLEKCEFNQTQWWEGIDPSKDWRDEKVRQWDKEQQQALNNVEHDQTLTPSNERGKGSKLDRSASLHGASSHMGQSDGTLRKRAAVSVQGQDRSTSARDESSKLPQSLKDKLGKKQGGRDATPEIRKADSSDSDTKPASDSSGDFKVQAPTSPRTEGSRFKSPASERPATHEEYVKSRLEQDKLPPGFITIPSADYLLRPEAIESVWYMYRITGDPSWMDKGWDMFQATVRATRTSLANSAISNVLLSEPELKDEMESFWTAETLKYYYLLYSEPDVISLDEWVLNTEAHPFKLS</sequence>
<evidence type="ECO:0000256" key="9">
    <source>
        <dbReference type="RuleBase" id="RU361193"/>
    </source>
</evidence>
<dbReference type="GO" id="GO:0005783">
    <property type="term" value="C:endoplasmic reticulum"/>
    <property type="evidence" value="ECO:0007669"/>
    <property type="project" value="TreeGrafter"/>
</dbReference>
<dbReference type="GO" id="GO:0036503">
    <property type="term" value="P:ERAD pathway"/>
    <property type="evidence" value="ECO:0007669"/>
    <property type="project" value="UniProtKB-ARBA"/>
</dbReference>
<feature type="compositionally biased region" description="Basic and acidic residues" evidence="10">
    <location>
        <begin position="810"/>
        <end position="820"/>
    </location>
</feature>
<feature type="active site" evidence="6">
    <location>
        <position position="843"/>
    </location>
</feature>
<dbReference type="OrthoDB" id="8118055at2759"/>
<feature type="disulfide bond" evidence="8">
    <location>
        <begin position="592"/>
        <end position="621"/>
    </location>
</feature>
<keyword evidence="7" id="KW-0479">Metal-binding</keyword>
<evidence type="ECO:0000256" key="3">
    <source>
        <dbReference type="ARBA" id="ARBA00007658"/>
    </source>
</evidence>
<dbReference type="Pfam" id="PF01532">
    <property type="entry name" value="Glyco_hydro_47"/>
    <property type="match status" value="1"/>
</dbReference>
<dbReference type="PRINTS" id="PR00747">
    <property type="entry name" value="GLYHDRLASE47"/>
</dbReference>
<dbReference type="AlphaFoldDB" id="A0A2C5XE67"/>
<gene>
    <name evidence="12" type="ORF">CDD81_3349</name>
</gene>